<evidence type="ECO:0000313" key="2">
    <source>
        <dbReference type="EMBL" id="RZB91959.1"/>
    </source>
</evidence>
<feature type="compositionally biased region" description="Gly residues" evidence="1">
    <location>
        <begin position="70"/>
        <end position="92"/>
    </location>
</feature>
<evidence type="ECO:0000256" key="1">
    <source>
        <dbReference type="SAM" id="MobiDB-lite"/>
    </source>
</evidence>
<dbReference type="Proteomes" id="UP000289340">
    <property type="component" value="Chromosome 9"/>
</dbReference>
<dbReference type="EMBL" id="QZWG01000009">
    <property type="protein sequence ID" value="RZB91959.1"/>
    <property type="molecule type" value="Genomic_DNA"/>
</dbReference>
<reference evidence="2 3" key="1">
    <citation type="submission" date="2018-09" db="EMBL/GenBank/DDBJ databases">
        <title>A high-quality reference genome of wild soybean provides a powerful tool to mine soybean genomes.</title>
        <authorList>
            <person name="Xie M."/>
            <person name="Chung C.Y.L."/>
            <person name="Li M.-W."/>
            <person name="Wong F.-L."/>
            <person name="Chan T.-F."/>
            <person name="Lam H.-M."/>
        </authorList>
    </citation>
    <scope>NUCLEOTIDE SEQUENCE [LARGE SCALE GENOMIC DNA]</scope>
    <source>
        <strain evidence="3">cv. W05</strain>
        <tissue evidence="2">Hypocotyl of etiolated seedlings</tissue>
    </source>
</reference>
<dbReference type="GO" id="GO:0031428">
    <property type="term" value="C:box C/D methylation guide snoRNP complex"/>
    <property type="evidence" value="ECO:0007669"/>
    <property type="project" value="TreeGrafter"/>
</dbReference>
<dbReference type="PANTHER" id="PTHR10335:SF0">
    <property type="entry name" value="RRNA 2'-O-METHYLTRANSFERASE FIBRILLARIN 1-RELATED"/>
    <property type="match status" value="1"/>
</dbReference>
<dbReference type="GO" id="GO:1990259">
    <property type="term" value="F:histone H2AQ104 methyltransferase activity"/>
    <property type="evidence" value="ECO:0007669"/>
    <property type="project" value="TreeGrafter"/>
</dbReference>
<dbReference type="GO" id="GO:0000494">
    <property type="term" value="P:box C/D sno(s)RNA 3'-end processing"/>
    <property type="evidence" value="ECO:0007669"/>
    <property type="project" value="TreeGrafter"/>
</dbReference>
<evidence type="ECO:0000313" key="3">
    <source>
        <dbReference type="Proteomes" id="UP000289340"/>
    </source>
</evidence>
<dbReference type="Gene3D" id="3.30.200.20">
    <property type="entry name" value="Phosphorylase Kinase, domain 1"/>
    <property type="match status" value="1"/>
</dbReference>
<dbReference type="AlphaFoldDB" id="A0A445J0T4"/>
<keyword evidence="3" id="KW-1185">Reference proteome</keyword>
<feature type="region of interest" description="Disordered" evidence="1">
    <location>
        <begin position="32"/>
        <end position="94"/>
    </location>
</feature>
<dbReference type="GO" id="GO:0003723">
    <property type="term" value="F:RNA binding"/>
    <property type="evidence" value="ECO:0007669"/>
    <property type="project" value="TreeGrafter"/>
</dbReference>
<dbReference type="GO" id="GO:0008649">
    <property type="term" value="F:rRNA methyltransferase activity"/>
    <property type="evidence" value="ECO:0007669"/>
    <property type="project" value="TreeGrafter"/>
</dbReference>
<dbReference type="GO" id="GO:0032040">
    <property type="term" value="C:small-subunit processome"/>
    <property type="evidence" value="ECO:0007669"/>
    <property type="project" value="TreeGrafter"/>
</dbReference>
<proteinExistence type="predicted"/>
<comment type="caution">
    <text evidence="2">The sequence shown here is derived from an EMBL/GenBank/DDBJ whole genome shotgun (WGS) entry which is preliminary data.</text>
</comment>
<sequence>MDAAKPNMVNLCDVKIVKKLCNIVDDTEHLKGRGGFGGSGRFRGSGKGDRGRGRGGGGRGGDRGTPFKARGGGGNGGGRGGGRGGNRGGMKGGSKVMVQPYRHDGFFIAKDKKDAIVKNLVLSEAVYNEKRITVQMYKWMTMKNLMLEDTRTLL</sequence>
<organism evidence="2 3">
    <name type="scientific">Glycine soja</name>
    <name type="common">Wild soybean</name>
    <dbReference type="NCBI Taxonomy" id="3848"/>
    <lineage>
        <taxon>Eukaryota</taxon>
        <taxon>Viridiplantae</taxon>
        <taxon>Streptophyta</taxon>
        <taxon>Embryophyta</taxon>
        <taxon>Tracheophyta</taxon>
        <taxon>Spermatophyta</taxon>
        <taxon>Magnoliopsida</taxon>
        <taxon>eudicotyledons</taxon>
        <taxon>Gunneridae</taxon>
        <taxon>Pentapetalae</taxon>
        <taxon>rosids</taxon>
        <taxon>fabids</taxon>
        <taxon>Fabales</taxon>
        <taxon>Fabaceae</taxon>
        <taxon>Papilionoideae</taxon>
        <taxon>50 kb inversion clade</taxon>
        <taxon>NPAAA clade</taxon>
        <taxon>indigoferoid/millettioid clade</taxon>
        <taxon>Phaseoleae</taxon>
        <taxon>Glycine</taxon>
        <taxon>Glycine subgen. Soja</taxon>
    </lineage>
</organism>
<accession>A0A445J0T4</accession>
<protein>
    <submittedName>
        <fullName evidence="2">Putative mediator of RNA polymerase II transcription subunit 36b</fullName>
    </submittedName>
</protein>
<feature type="compositionally biased region" description="Gly residues" evidence="1">
    <location>
        <begin position="33"/>
        <end position="45"/>
    </location>
</feature>
<name>A0A445J0T4_GLYSO</name>
<dbReference type="PANTHER" id="PTHR10335">
    <property type="entry name" value="RRNA 2-O-METHYLTRANSFERASE FIBRILLARIN"/>
    <property type="match status" value="1"/>
</dbReference>
<gene>
    <name evidence="2" type="ORF">D0Y65_024105</name>
</gene>